<dbReference type="PANTHER" id="PTHR24320">
    <property type="entry name" value="RETINOL DEHYDROGENASE"/>
    <property type="match status" value="1"/>
</dbReference>
<evidence type="ECO:0000256" key="2">
    <source>
        <dbReference type="ARBA" id="ARBA00023002"/>
    </source>
</evidence>
<dbReference type="AlphaFoldDB" id="A0AAN6WQR4"/>
<comment type="caution">
    <text evidence="3">The sequence shown here is derived from an EMBL/GenBank/DDBJ whole genome shotgun (WGS) entry which is preliminary data.</text>
</comment>
<dbReference type="SUPFAM" id="SSF51735">
    <property type="entry name" value="NAD(P)-binding Rossmann-fold domains"/>
    <property type="match status" value="1"/>
</dbReference>
<protein>
    <recommendedName>
        <fullName evidence="5">Oxidoreductase</fullName>
    </recommendedName>
</protein>
<dbReference type="PANTHER" id="PTHR24320:SF154">
    <property type="entry name" value="OXIDOREDUCTASE, SHORT-CHAIN DEHYDROGENASE_REDUCTASE FAMILY (AFU_ORTHOLOGUE AFUA_2G04560)"/>
    <property type="match status" value="1"/>
</dbReference>
<dbReference type="PRINTS" id="PR00081">
    <property type="entry name" value="GDHRDH"/>
</dbReference>
<dbReference type="Pfam" id="PF00106">
    <property type="entry name" value="adh_short"/>
    <property type="match status" value="1"/>
</dbReference>
<name>A0AAN6WQR4_9PEZI</name>
<keyword evidence="4" id="KW-1185">Reference proteome</keyword>
<dbReference type="Proteomes" id="UP001302126">
    <property type="component" value="Unassembled WGS sequence"/>
</dbReference>
<evidence type="ECO:0000313" key="3">
    <source>
        <dbReference type="EMBL" id="KAK4184667.1"/>
    </source>
</evidence>
<comment type="similarity">
    <text evidence="1">Belongs to the short-chain dehydrogenases/reductases (SDR) family.</text>
</comment>
<reference evidence="3" key="1">
    <citation type="journal article" date="2023" name="Mol. Phylogenet. Evol.">
        <title>Genome-scale phylogeny and comparative genomics of the fungal order Sordariales.</title>
        <authorList>
            <person name="Hensen N."/>
            <person name="Bonometti L."/>
            <person name="Westerberg I."/>
            <person name="Brannstrom I.O."/>
            <person name="Guillou S."/>
            <person name="Cros-Aarteil S."/>
            <person name="Calhoun S."/>
            <person name="Haridas S."/>
            <person name="Kuo A."/>
            <person name="Mondo S."/>
            <person name="Pangilinan J."/>
            <person name="Riley R."/>
            <person name="LaButti K."/>
            <person name="Andreopoulos B."/>
            <person name="Lipzen A."/>
            <person name="Chen C."/>
            <person name="Yan M."/>
            <person name="Daum C."/>
            <person name="Ng V."/>
            <person name="Clum A."/>
            <person name="Steindorff A."/>
            <person name="Ohm R.A."/>
            <person name="Martin F."/>
            <person name="Silar P."/>
            <person name="Natvig D.O."/>
            <person name="Lalanne C."/>
            <person name="Gautier V."/>
            <person name="Ament-Velasquez S.L."/>
            <person name="Kruys A."/>
            <person name="Hutchinson M.I."/>
            <person name="Powell A.J."/>
            <person name="Barry K."/>
            <person name="Miller A.N."/>
            <person name="Grigoriev I.V."/>
            <person name="Debuchy R."/>
            <person name="Gladieux P."/>
            <person name="Hiltunen Thoren M."/>
            <person name="Johannesson H."/>
        </authorList>
    </citation>
    <scope>NUCLEOTIDE SEQUENCE</scope>
    <source>
        <strain evidence="3">PSN309</strain>
    </source>
</reference>
<evidence type="ECO:0000313" key="4">
    <source>
        <dbReference type="Proteomes" id="UP001302126"/>
    </source>
</evidence>
<proteinExistence type="inferred from homology"/>
<dbReference type="InterPro" id="IPR002347">
    <property type="entry name" value="SDR_fam"/>
</dbReference>
<dbReference type="InterPro" id="IPR036291">
    <property type="entry name" value="NAD(P)-bd_dom_sf"/>
</dbReference>
<keyword evidence="2" id="KW-0560">Oxidoreductase</keyword>
<evidence type="ECO:0008006" key="5">
    <source>
        <dbReference type="Google" id="ProtNLM"/>
    </source>
</evidence>
<dbReference type="EMBL" id="MU864479">
    <property type="protein sequence ID" value="KAK4184667.1"/>
    <property type="molecule type" value="Genomic_DNA"/>
</dbReference>
<gene>
    <name evidence="3" type="ORF">QBC35DRAFT_525400</name>
</gene>
<organism evidence="3 4">
    <name type="scientific">Podospora australis</name>
    <dbReference type="NCBI Taxonomy" id="1536484"/>
    <lineage>
        <taxon>Eukaryota</taxon>
        <taxon>Fungi</taxon>
        <taxon>Dikarya</taxon>
        <taxon>Ascomycota</taxon>
        <taxon>Pezizomycotina</taxon>
        <taxon>Sordariomycetes</taxon>
        <taxon>Sordariomycetidae</taxon>
        <taxon>Sordariales</taxon>
        <taxon>Podosporaceae</taxon>
        <taxon>Podospora</taxon>
    </lineage>
</organism>
<evidence type="ECO:0000256" key="1">
    <source>
        <dbReference type="ARBA" id="ARBA00006484"/>
    </source>
</evidence>
<dbReference type="GO" id="GO:0016491">
    <property type="term" value="F:oxidoreductase activity"/>
    <property type="evidence" value="ECO:0007669"/>
    <property type="project" value="UniProtKB-KW"/>
</dbReference>
<sequence>MPNLHFDPAKDIPDLSGKVILVTGGTTGIGATTIIELARHNPSHLIFTGRNADSAKATIASATSAASSSGHETPKLTFLPCDLTDLSSVASACNSLLPTLSRLDVVVLNAGIMAIPAAVSKDGYEIQFATNHLGQAFLLRKSLPLLLSTAESSPSSDVRVLILTSVAADFTPSDGITFSALKSEQRSKLGGRWMRYGQSKLANLLYAKEIAKRFGPKGIKAVAVHPGVVETGLVTKMGLGDKLLIYLPNVGRMLTPEQGAWNTLWAIATERGKVEDGGFYTPVGKKGVLAEKWTKDGELGGRLWDWTEGELKRWLE</sequence>
<reference evidence="3" key="2">
    <citation type="submission" date="2023-05" db="EMBL/GenBank/DDBJ databases">
        <authorList>
            <consortium name="Lawrence Berkeley National Laboratory"/>
            <person name="Steindorff A."/>
            <person name="Hensen N."/>
            <person name="Bonometti L."/>
            <person name="Westerberg I."/>
            <person name="Brannstrom I.O."/>
            <person name="Guillou S."/>
            <person name="Cros-Aarteil S."/>
            <person name="Calhoun S."/>
            <person name="Haridas S."/>
            <person name="Kuo A."/>
            <person name="Mondo S."/>
            <person name="Pangilinan J."/>
            <person name="Riley R."/>
            <person name="Labutti K."/>
            <person name="Andreopoulos B."/>
            <person name="Lipzen A."/>
            <person name="Chen C."/>
            <person name="Yanf M."/>
            <person name="Daum C."/>
            <person name="Ng V."/>
            <person name="Clum A."/>
            <person name="Ohm R."/>
            <person name="Martin F."/>
            <person name="Silar P."/>
            <person name="Natvig D."/>
            <person name="Lalanne C."/>
            <person name="Gautier V."/>
            <person name="Ament-Velasquez S.L."/>
            <person name="Kruys A."/>
            <person name="Hutchinson M.I."/>
            <person name="Powell A.J."/>
            <person name="Barry K."/>
            <person name="Miller A.N."/>
            <person name="Grigoriev I.V."/>
            <person name="Debuchy R."/>
            <person name="Gladieux P."/>
            <person name="Thoren M.H."/>
            <person name="Johannesson H."/>
        </authorList>
    </citation>
    <scope>NUCLEOTIDE SEQUENCE</scope>
    <source>
        <strain evidence="3">PSN309</strain>
    </source>
</reference>
<dbReference type="Gene3D" id="3.40.50.720">
    <property type="entry name" value="NAD(P)-binding Rossmann-like Domain"/>
    <property type="match status" value="1"/>
</dbReference>
<accession>A0AAN6WQR4</accession>